<evidence type="ECO:0000313" key="3">
    <source>
        <dbReference type="Proteomes" id="UP000244201"/>
    </source>
</evidence>
<evidence type="ECO:0000313" key="2">
    <source>
        <dbReference type="EMBL" id="AVZ70960.1"/>
    </source>
</evidence>
<name>A0A2R4SVR2_9ACTN</name>
<sequence>MTKSVADALMRGPGGLTPLPSASSVTVDVLEGPGAKDFLISQWAALYDQTPMATPYQSPVWLAAHADLLPPTAVLQILVASSGAGPRAALALVQDRGLVGRMEVQPLSAPDAEYIRLVGPDAEQPAVAAVIAESLTGLNADVMLPDVPADSALGRYIAQWQHTLTRCARIQLPVDYTAMSRSTRREHKRRTRDWNDLAADGHTVTYRRTSCATELLDAYADLAQLHQLRWRGTGPGDRLTSADERFRSVLERCAAMAFIATLAIGEDVVAAQLCLHRGRHAYSLLPAMNPALQDLAPGHALLRRLTADLAAAGYTALDLGRTSSAPGQLAYKSQYAPTWTATLTAAQPSTAGSALTAQKGIA</sequence>
<dbReference type="OrthoDB" id="4031212at2"/>
<dbReference type="Gene3D" id="3.40.630.30">
    <property type="match status" value="1"/>
</dbReference>
<dbReference type="InterPro" id="IPR038740">
    <property type="entry name" value="BioF2-like_GNAT_dom"/>
</dbReference>
<dbReference type="InterPro" id="IPR016181">
    <property type="entry name" value="Acyl_CoA_acyltransferase"/>
</dbReference>
<protein>
    <recommendedName>
        <fullName evidence="1">BioF2-like acetyltransferase domain-containing protein</fullName>
    </recommendedName>
</protein>
<accession>A0A2R4SVR2</accession>
<evidence type="ECO:0000259" key="1">
    <source>
        <dbReference type="Pfam" id="PF13480"/>
    </source>
</evidence>
<dbReference type="Pfam" id="PF13480">
    <property type="entry name" value="Acetyltransf_6"/>
    <property type="match status" value="1"/>
</dbReference>
<gene>
    <name evidence="2" type="ORF">SLUN_00445</name>
</gene>
<organism evidence="2 3">
    <name type="scientific">Streptomyces lunaelactis</name>
    <dbReference type="NCBI Taxonomy" id="1535768"/>
    <lineage>
        <taxon>Bacteria</taxon>
        <taxon>Bacillati</taxon>
        <taxon>Actinomycetota</taxon>
        <taxon>Actinomycetes</taxon>
        <taxon>Kitasatosporales</taxon>
        <taxon>Streptomycetaceae</taxon>
        <taxon>Streptomyces</taxon>
    </lineage>
</organism>
<dbReference type="KEGG" id="slk:SLUN_00445"/>
<dbReference type="AlphaFoldDB" id="A0A2R4SVR2"/>
<dbReference type="GeneID" id="55653769"/>
<dbReference type="SUPFAM" id="SSF55729">
    <property type="entry name" value="Acyl-CoA N-acyltransferases (Nat)"/>
    <property type="match status" value="1"/>
</dbReference>
<reference evidence="2 3" key="1">
    <citation type="submission" date="2018-01" db="EMBL/GenBank/DDBJ databases">
        <title>Complete genome sequence of Streptomyces lunaelactis MM109T, a Ferroverdin A producer isolated from cave moonmilk deposits.</title>
        <authorList>
            <person name="Naome A."/>
            <person name="Martinet L."/>
            <person name="Maciejewska M."/>
            <person name="Anderssen S."/>
            <person name="Adam D."/>
            <person name="Tenconi E."/>
            <person name="Deflandre B."/>
            <person name="Arguelles-Arias A."/>
            <person name="Calusinska M."/>
            <person name="Copieters W."/>
            <person name="Karim L."/>
            <person name="Hanikenne M."/>
            <person name="Baurain D."/>
            <person name="van Wezel G."/>
            <person name="Smargiasso N."/>
            <person name="de Pauw E."/>
            <person name="Delfosse P."/>
            <person name="Rigali S."/>
        </authorList>
    </citation>
    <scope>NUCLEOTIDE SEQUENCE [LARGE SCALE GENOMIC DNA]</scope>
    <source>
        <strain evidence="2 3">MM109</strain>
    </source>
</reference>
<feature type="domain" description="BioF2-like acetyltransferase" evidence="1">
    <location>
        <begin position="182"/>
        <end position="332"/>
    </location>
</feature>
<dbReference type="Proteomes" id="UP000244201">
    <property type="component" value="Chromosome"/>
</dbReference>
<dbReference type="RefSeq" id="WP_108146655.1">
    <property type="nucleotide sequence ID" value="NZ_CP026304.1"/>
</dbReference>
<keyword evidence="3" id="KW-1185">Reference proteome</keyword>
<proteinExistence type="predicted"/>
<dbReference type="EMBL" id="CP026304">
    <property type="protein sequence ID" value="AVZ70960.1"/>
    <property type="molecule type" value="Genomic_DNA"/>
</dbReference>